<feature type="region of interest" description="Disordered" evidence="2">
    <location>
        <begin position="397"/>
        <end position="450"/>
    </location>
</feature>
<organism evidence="4 5">
    <name type="scientific">Cycloclasticus pugetii</name>
    <dbReference type="NCBI Taxonomy" id="34068"/>
    <lineage>
        <taxon>Bacteria</taxon>
        <taxon>Pseudomonadati</taxon>
        <taxon>Pseudomonadota</taxon>
        <taxon>Gammaproteobacteria</taxon>
        <taxon>Thiotrichales</taxon>
        <taxon>Piscirickettsiaceae</taxon>
        <taxon>Cycloclasticus</taxon>
    </lineage>
</organism>
<gene>
    <name evidence="4" type="ORF">L196_06635</name>
</gene>
<keyword evidence="1" id="KW-0175">Coiled coil</keyword>
<feature type="compositionally biased region" description="Basic residues" evidence="2">
    <location>
        <begin position="439"/>
        <end position="450"/>
    </location>
</feature>
<evidence type="ECO:0000313" key="5">
    <source>
        <dbReference type="Proteomes" id="UP000015462"/>
    </source>
</evidence>
<name>A0AB33Z2N0_9GAMM</name>
<evidence type="ECO:0000259" key="3">
    <source>
        <dbReference type="Pfam" id="PF03432"/>
    </source>
</evidence>
<dbReference type="Proteomes" id="UP000015462">
    <property type="component" value="Unassembled WGS sequence"/>
</dbReference>
<feature type="domain" description="MobA/VirD2-like nuclease" evidence="3">
    <location>
        <begin position="24"/>
        <end position="146"/>
    </location>
</feature>
<feature type="compositionally biased region" description="Basic and acidic residues" evidence="2">
    <location>
        <begin position="401"/>
        <end position="434"/>
    </location>
</feature>
<keyword evidence="5" id="KW-1185">Reference proteome</keyword>
<dbReference type="EMBL" id="ASHL01000004">
    <property type="protein sequence ID" value="EPD13298.1"/>
    <property type="molecule type" value="Genomic_DNA"/>
</dbReference>
<accession>A0AB33Z2N0</accession>
<dbReference type="Pfam" id="PF03432">
    <property type="entry name" value="Relaxase"/>
    <property type="match status" value="1"/>
</dbReference>
<reference evidence="4 5" key="1">
    <citation type="journal article" date="2013" name="Genome Announc.">
        <title>Genome Sequence of the Pyrene- and Fluoranthene-Degrading Bacterium Cycloclasticus sp. Strain PY97M.</title>
        <authorList>
            <person name="Cui Z."/>
            <person name="Xu G."/>
            <person name="Li Q."/>
            <person name="Gao W."/>
            <person name="Zheng L."/>
        </authorList>
    </citation>
    <scope>NUCLEOTIDE SEQUENCE [LARGE SCALE GENOMIC DNA]</scope>
    <source>
        <strain evidence="4 5">PY97M</strain>
    </source>
</reference>
<dbReference type="RefSeq" id="WP_016390413.1">
    <property type="nucleotide sequence ID" value="NZ_KE646807.1"/>
</dbReference>
<evidence type="ECO:0000256" key="1">
    <source>
        <dbReference type="SAM" id="Coils"/>
    </source>
</evidence>
<proteinExistence type="predicted"/>
<protein>
    <recommendedName>
        <fullName evidence="3">MobA/VirD2-like nuclease domain-containing protein</fullName>
    </recommendedName>
</protein>
<dbReference type="InterPro" id="IPR005094">
    <property type="entry name" value="Endonuclease_MobA/VirD2"/>
</dbReference>
<comment type="caution">
    <text evidence="4">The sequence shown here is derived from an EMBL/GenBank/DDBJ whole genome shotgun (WGS) entry which is preliminary data.</text>
</comment>
<feature type="coiled-coil region" evidence="1">
    <location>
        <begin position="286"/>
        <end position="313"/>
    </location>
</feature>
<dbReference type="AlphaFoldDB" id="A0AB33Z2N0"/>
<evidence type="ECO:0000256" key="2">
    <source>
        <dbReference type="SAM" id="MobiDB-lite"/>
    </source>
</evidence>
<evidence type="ECO:0000313" key="4">
    <source>
        <dbReference type="EMBL" id="EPD13298.1"/>
    </source>
</evidence>
<sequence length="450" mass="52337">MIIKASQRSGARNLANHLANTQDNDHVTLYEIRGLAGQSLHAALLEIDAVSKGTQCQQPLFSVSFNPPQDADVKQGQFDAAFAKLEQKLGLTDQPRVVVFHEKEGRRHCHVVWSRIDVDNMRAINMSHFKNKCTEISRELYLDNGWAMPQGLQNKAERDAFQLANSEWQKLKRHGVDPKEIKSLIQKSWQSSDNGESFKQALKDSGLFLARGDKRGFVVVDYTEKVYSLSRHGGIKTKELKTRLGSPDELPSIALTNVRIRNIYTKEMLGKVNSLKNQHKAQMRPYEEQKAALIRKQRQERREQQERHRLKREATMQTVRGRFRKGVMGFFDKVTGKAERLRLIGRKELNAVKAEHAESRHKMIFQHNRERADLQKHIRQNKERQLEERRQLAKTIQQIRAEQRAEQKHDKLRQGFEDSTLDKGRDKPKRDKDGQAINRARKNRRRREPD</sequence>